<protein>
    <submittedName>
        <fullName evidence="1">Uncharacterized protein</fullName>
    </submittedName>
</protein>
<evidence type="ECO:0000313" key="1">
    <source>
        <dbReference type="EMBL" id="OAD92752.1"/>
    </source>
</evidence>
<dbReference type="AlphaFoldDB" id="A0A1A9LJ86"/>
<organism evidence="1 2">
    <name type="scientific">Aequorivita soesokkakensis</name>
    <dbReference type="NCBI Taxonomy" id="1385699"/>
    <lineage>
        <taxon>Bacteria</taxon>
        <taxon>Pseudomonadati</taxon>
        <taxon>Bacteroidota</taxon>
        <taxon>Flavobacteriia</taxon>
        <taxon>Flavobacteriales</taxon>
        <taxon>Flavobacteriaceae</taxon>
        <taxon>Aequorivita</taxon>
    </lineage>
</organism>
<dbReference type="OrthoDB" id="9804173at2"/>
<proteinExistence type="predicted"/>
<sequence length="322" mass="37538">MTKGILINDLELGYAPLSAYYFAKFIKDKEFRENVYDSHIYMIIQRKEITFSNFFLWEDTLELSFDIEQEGNPEIVRCMLPLIQDNIATDLSKSIELRLHNRKSTPEKKIGAPFKGTQAFTIQSKNKVSGEVSRLAQFTPDKLLQNYWKGHIRAKFNGDYSKMLEYKVHYVGKSTEQNICERLSSHSTFQEILTNQEPLSFQNIPSNEIMIMLFRIKDNNTIVKWGDDATPTEMSNYLLDYMLPSKKTISLDAEKALIKHLQPDYNRILYNSFPSKDDLVNHDYHNVILYGLNDPIKLIYNNGELKGDIIFGERDYISVERI</sequence>
<reference evidence="1 2" key="1">
    <citation type="submission" date="2016-05" db="EMBL/GenBank/DDBJ databases">
        <title>Genome sequencing of Vitellibacter soesokkakensis RSSK-12.</title>
        <authorList>
            <person name="Thevarajoo S."/>
            <person name="Selvaratnam C."/>
            <person name="Goh K.M."/>
            <person name="Chan K.-G."/>
            <person name="Chong C.S."/>
        </authorList>
    </citation>
    <scope>NUCLEOTIDE SEQUENCE [LARGE SCALE GENOMIC DNA]</scope>
    <source>
        <strain evidence="1 2">RSSK-12</strain>
    </source>
</reference>
<dbReference type="RefSeq" id="WP_068760795.1">
    <property type="nucleotide sequence ID" value="NZ_LXIE01000001.1"/>
</dbReference>
<comment type="caution">
    <text evidence="1">The sequence shown here is derived from an EMBL/GenBank/DDBJ whole genome shotgun (WGS) entry which is preliminary data.</text>
</comment>
<accession>A0A1A9LJ86</accession>
<dbReference type="STRING" id="1385699.A7A78_02260"/>
<evidence type="ECO:0000313" key="2">
    <source>
        <dbReference type="Proteomes" id="UP000077552"/>
    </source>
</evidence>
<dbReference type="EMBL" id="LXIE01000001">
    <property type="protein sequence ID" value="OAD92752.1"/>
    <property type="molecule type" value="Genomic_DNA"/>
</dbReference>
<gene>
    <name evidence="1" type="ORF">A7A78_02260</name>
</gene>
<dbReference type="Proteomes" id="UP000077552">
    <property type="component" value="Unassembled WGS sequence"/>
</dbReference>
<name>A0A1A9LJ86_9FLAO</name>
<keyword evidence="2" id="KW-1185">Reference proteome</keyword>